<evidence type="ECO:0000256" key="1">
    <source>
        <dbReference type="ARBA" id="ARBA00038376"/>
    </source>
</evidence>
<reference evidence="3" key="1">
    <citation type="journal article" date="2020" name="Stud. Mycol.">
        <title>101 Dothideomycetes genomes: a test case for predicting lifestyles and emergence of pathogens.</title>
        <authorList>
            <person name="Haridas S."/>
            <person name="Albert R."/>
            <person name="Binder M."/>
            <person name="Bloem J."/>
            <person name="Labutti K."/>
            <person name="Salamov A."/>
            <person name="Andreopoulos B."/>
            <person name="Baker S."/>
            <person name="Barry K."/>
            <person name="Bills G."/>
            <person name="Bluhm B."/>
            <person name="Cannon C."/>
            <person name="Castanera R."/>
            <person name="Culley D."/>
            <person name="Daum C."/>
            <person name="Ezra D."/>
            <person name="Gonzalez J."/>
            <person name="Henrissat B."/>
            <person name="Kuo A."/>
            <person name="Liang C."/>
            <person name="Lipzen A."/>
            <person name="Lutzoni F."/>
            <person name="Magnuson J."/>
            <person name="Mondo S."/>
            <person name="Nolan M."/>
            <person name="Ohm R."/>
            <person name="Pangilinan J."/>
            <person name="Park H.-J."/>
            <person name="Ramirez L."/>
            <person name="Alfaro M."/>
            <person name="Sun H."/>
            <person name="Tritt A."/>
            <person name="Yoshinaga Y."/>
            <person name="Zwiers L.-H."/>
            <person name="Turgeon B."/>
            <person name="Goodwin S."/>
            <person name="Spatafora J."/>
            <person name="Crous P."/>
            <person name="Grigoriev I."/>
        </authorList>
    </citation>
    <scope>NUCLEOTIDE SEQUENCE</scope>
    <source>
        <strain evidence="3">CBS 207.26</strain>
    </source>
</reference>
<protein>
    <submittedName>
        <fullName evidence="3">Rossmann-fold NAD(P)(+)-binding protein</fullName>
    </submittedName>
</protein>
<evidence type="ECO:0000313" key="3">
    <source>
        <dbReference type="EMBL" id="KAF2194075.1"/>
    </source>
</evidence>
<dbReference type="CDD" id="cd05243">
    <property type="entry name" value="SDR_a5"/>
    <property type="match status" value="1"/>
</dbReference>
<accession>A0A6A6ESC5</accession>
<dbReference type="InterPro" id="IPR016040">
    <property type="entry name" value="NAD(P)-bd_dom"/>
</dbReference>
<keyword evidence="4" id="KW-1185">Reference proteome</keyword>
<dbReference type="EMBL" id="ML994612">
    <property type="protein sequence ID" value="KAF2194075.1"/>
    <property type="molecule type" value="Genomic_DNA"/>
</dbReference>
<organism evidence="3 4">
    <name type="scientific">Zopfia rhizophila CBS 207.26</name>
    <dbReference type="NCBI Taxonomy" id="1314779"/>
    <lineage>
        <taxon>Eukaryota</taxon>
        <taxon>Fungi</taxon>
        <taxon>Dikarya</taxon>
        <taxon>Ascomycota</taxon>
        <taxon>Pezizomycotina</taxon>
        <taxon>Dothideomycetes</taxon>
        <taxon>Dothideomycetes incertae sedis</taxon>
        <taxon>Zopfiaceae</taxon>
        <taxon>Zopfia</taxon>
    </lineage>
</organism>
<name>A0A6A6ESC5_9PEZI</name>
<gene>
    <name evidence="3" type="ORF">K469DRAFT_709573</name>
</gene>
<dbReference type="Pfam" id="PF13460">
    <property type="entry name" value="NAD_binding_10"/>
    <property type="match status" value="1"/>
</dbReference>
<dbReference type="PANTHER" id="PTHR15020">
    <property type="entry name" value="FLAVIN REDUCTASE-RELATED"/>
    <property type="match status" value="1"/>
</dbReference>
<dbReference type="InterPro" id="IPR036291">
    <property type="entry name" value="NAD(P)-bd_dom_sf"/>
</dbReference>
<dbReference type="Proteomes" id="UP000800200">
    <property type="component" value="Unassembled WGS sequence"/>
</dbReference>
<sequence length="251" mass="27219">MPTTLIFGGSGKVARQLTRILALQSPPHKIYSIVRNPDQVSPLEALGATPIVQSIEDSSVSDLAETLKRYNPDVVVWSAGAGGGDPQRTESVDCDGAIKAMNAVAAAGIKRYIVVSALDMRDRENKPTPEWYDENDTQRSEKLWKVIGRYMKAKLAADIELRTGNSERKLDYTIVRPGGLSDEPGKGTISAGKVHLGTMVSREDVARVVMECMENEMTVGLAFDVVGGDTPIAEAVGKVSKEKIDCFEGFY</sequence>
<evidence type="ECO:0000259" key="2">
    <source>
        <dbReference type="Pfam" id="PF13460"/>
    </source>
</evidence>
<dbReference type="OrthoDB" id="10254604at2759"/>
<dbReference type="Gene3D" id="3.40.50.720">
    <property type="entry name" value="NAD(P)-binding Rossmann-like Domain"/>
    <property type="match status" value="1"/>
</dbReference>
<comment type="similarity">
    <text evidence="1">Belongs to the avfA family.</text>
</comment>
<proteinExistence type="inferred from homology"/>
<evidence type="ECO:0000313" key="4">
    <source>
        <dbReference type="Proteomes" id="UP000800200"/>
    </source>
</evidence>
<feature type="domain" description="NAD(P)-binding" evidence="2">
    <location>
        <begin position="8"/>
        <end position="215"/>
    </location>
</feature>
<dbReference type="SUPFAM" id="SSF51735">
    <property type="entry name" value="NAD(P)-binding Rossmann-fold domains"/>
    <property type="match status" value="1"/>
</dbReference>
<dbReference type="PANTHER" id="PTHR15020:SF50">
    <property type="entry name" value="UPF0659 PROTEIN YMR090W"/>
    <property type="match status" value="1"/>
</dbReference>
<dbReference type="AlphaFoldDB" id="A0A6A6ESC5"/>